<dbReference type="PRINTS" id="PR00926">
    <property type="entry name" value="MITOCARRIER"/>
</dbReference>
<evidence type="ECO:0000313" key="9">
    <source>
        <dbReference type="EMBL" id="CAD5211013.1"/>
    </source>
</evidence>
<feature type="repeat" description="Solcar" evidence="7">
    <location>
        <begin position="22"/>
        <end position="109"/>
    </location>
</feature>
<feature type="transmembrane region" description="Helical" evidence="8">
    <location>
        <begin position="216"/>
        <end position="235"/>
    </location>
</feature>
<dbReference type="EMBL" id="CAJFDI010000001">
    <property type="protein sequence ID" value="CAD5211013.1"/>
    <property type="molecule type" value="Genomic_DNA"/>
</dbReference>
<keyword evidence="8" id="KW-1133">Transmembrane helix</keyword>
<feature type="repeat" description="Solcar" evidence="7">
    <location>
        <begin position="118"/>
        <end position="203"/>
    </location>
</feature>
<dbReference type="GO" id="GO:0055085">
    <property type="term" value="P:transmembrane transport"/>
    <property type="evidence" value="ECO:0007669"/>
    <property type="project" value="InterPro"/>
</dbReference>
<feature type="transmembrane region" description="Helical" evidence="8">
    <location>
        <begin position="178"/>
        <end position="196"/>
    </location>
</feature>
<dbReference type="Gene3D" id="1.50.40.10">
    <property type="entry name" value="Mitochondrial carrier domain"/>
    <property type="match status" value="2"/>
</dbReference>
<evidence type="ECO:0000256" key="8">
    <source>
        <dbReference type="SAM" id="Phobius"/>
    </source>
</evidence>
<comment type="similarity">
    <text evidence="2">Belongs to the mitochondrial carrier (TC 2.A.29) family.</text>
</comment>
<dbReference type="SMR" id="A0A7I8XQK0"/>
<name>A0A7I8XQK0_BURXY</name>
<evidence type="ECO:0000256" key="4">
    <source>
        <dbReference type="ARBA" id="ARBA00022692"/>
    </source>
</evidence>
<feature type="transmembrane region" description="Helical" evidence="8">
    <location>
        <begin position="525"/>
        <end position="545"/>
    </location>
</feature>
<evidence type="ECO:0000313" key="10">
    <source>
        <dbReference type="Proteomes" id="UP000659654"/>
    </source>
</evidence>
<gene>
    <name evidence="9" type="ORF">BXYJ_LOCUS2216</name>
</gene>
<dbReference type="Pfam" id="PF00153">
    <property type="entry name" value="Mito_carr"/>
    <property type="match status" value="6"/>
</dbReference>
<evidence type="ECO:0000256" key="7">
    <source>
        <dbReference type="PROSITE-ProRule" id="PRU00282"/>
    </source>
</evidence>
<keyword evidence="6 7" id="KW-0472">Membrane</keyword>
<comment type="subcellular location">
    <subcellularLocation>
        <location evidence="1">Membrane</location>
        <topology evidence="1">Multi-pass membrane protein</topology>
    </subcellularLocation>
</comment>
<keyword evidence="5" id="KW-0677">Repeat</keyword>
<evidence type="ECO:0000256" key="1">
    <source>
        <dbReference type="ARBA" id="ARBA00004141"/>
    </source>
</evidence>
<evidence type="ECO:0000256" key="5">
    <source>
        <dbReference type="ARBA" id="ARBA00022737"/>
    </source>
</evidence>
<feature type="repeat" description="Solcar" evidence="7">
    <location>
        <begin position="428"/>
        <end position="513"/>
    </location>
</feature>
<dbReference type="AlphaFoldDB" id="A0A7I8XQK0"/>
<comment type="caution">
    <text evidence="9">The sequence shown here is derived from an EMBL/GenBank/DDBJ whole genome shotgun (WGS) entry which is preliminary data.</text>
</comment>
<organism evidence="9 10">
    <name type="scientific">Bursaphelenchus xylophilus</name>
    <name type="common">Pinewood nematode worm</name>
    <name type="synonym">Aphelenchoides xylophilus</name>
    <dbReference type="NCBI Taxonomy" id="6326"/>
    <lineage>
        <taxon>Eukaryota</taxon>
        <taxon>Metazoa</taxon>
        <taxon>Ecdysozoa</taxon>
        <taxon>Nematoda</taxon>
        <taxon>Chromadorea</taxon>
        <taxon>Rhabditida</taxon>
        <taxon>Tylenchina</taxon>
        <taxon>Tylenchomorpha</taxon>
        <taxon>Aphelenchoidea</taxon>
        <taxon>Aphelenchoididae</taxon>
        <taxon>Bursaphelenchus</taxon>
    </lineage>
</organism>
<keyword evidence="3" id="KW-0813">Transport</keyword>
<protein>
    <submittedName>
        <fullName evidence="9">(pine wood nematode) hypothetical protein</fullName>
    </submittedName>
</protein>
<feature type="repeat" description="Solcar" evidence="7">
    <location>
        <begin position="212"/>
        <end position="299"/>
    </location>
</feature>
<reference evidence="9" key="1">
    <citation type="submission" date="2020-09" db="EMBL/GenBank/DDBJ databases">
        <authorList>
            <person name="Kikuchi T."/>
        </authorList>
    </citation>
    <scope>NUCLEOTIDE SEQUENCE</scope>
    <source>
        <strain evidence="9">Ka4C1</strain>
    </source>
</reference>
<dbReference type="Proteomes" id="UP000582659">
    <property type="component" value="Unassembled WGS sequence"/>
</dbReference>
<dbReference type="Proteomes" id="UP000659654">
    <property type="component" value="Unassembled WGS sequence"/>
</dbReference>
<feature type="repeat" description="Solcar" evidence="7">
    <location>
        <begin position="332"/>
        <end position="419"/>
    </location>
</feature>
<proteinExistence type="inferred from homology"/>
<dbReference type="EMBL" id="CAJFCV020000001">
    <property type="protein sequence ID" value="CAG9087467.1"/>
    <property type="molecule type" value="Genomic_DNA"/>
</dbReference>
<feature type="transmembrane region" description="Helical" evidence="8">
    <location>
        <begin position="484"/>
        <end position="505"/>
    </location>
</feature>
<keyword evidence="4 7" id="KW-0812">Transmembrane</keyword>
<dbReference type="InterPro" id="IPR002067">
    <property type="entry name" value="MCP"/>
</dbReference>
<sequence>MTKDAQEKVQTSKKGDVRRSWKKVTAALAAGGIAGAVAKTTIAPLDRTKIFFQVTSERRYHLKSAMKFVKVSYQTEGFWSLFRGNSATMARVIPFASIQFASYEQYRLMLHVDEGGSHTPFRRYLAGSLAGITATTLTYPLDTAKARLSVSTKEEYPNLRAVFKYEYQKSGLKNLYRGLWPTLVGVIPYAGSGFYVNSSLKLWYKEKFKKNPPLGLELIFGATAGITGQVSSYPLDIIRRRMQTGKIPEGQGVVKSLIIIARTEGIAGGLYKGLSMNWIKGPIAAGLAFTPTYEHIVNRGMRNLLALFLHIAQCNGARENVEPKAKDLPKWRRILPSLASGALAGACAKTVIAPLDRCKINFQVSTTRRYSFREAIKFVIRTYQKDGFFALYRGNSATMARVVPYAAIQFAAHEEYKRLLRVDRDGKPTHGRRYVSGSLAAITSTTITYPLDTAKACLSVSDKTIYPNLRSVFKIEYQRHGFWIFYRGLGPTLLGVVPYAGSSFFTYETLKLLYKEEFKTKPGPIISMLMGSFAGLVGQSSSYPLDIVRRRMQTGRVPANQGVIKTLMDIARTEGIVRGWYKGLSMNWVKGPIAVGITFTTYDHVVIFFRRLIQG</sequence>
<keyword evidence="10" id="KW-1185">Reference proteome</keyword>
<dbReference type="PROSITE" id="PS50920">
    <property type="entry name" value="SOLCAR"/>
    <property type="match status" value="6"/>
</dbReference>
<dbReference type="OrthoDB" id="270584at2759"/>
<dbReference type="PANTHER" id="PTHR24089">
    <property type="entry name" value="SOLUTE CARRIER FAMILY 25"/>
    <property type="match status" value="1"/>
</dbReference>
<evidence type="ECO:0000256" key="6">
    <source>
        <dbReference type="ARBA" id="ARBA00023136"/>
    </source>
</evidence>
<evidence type="ECO:0000256" key="2">
    <source>
        <dbReference type="ARBA" id="ARBA00006375"/>
    </source>
</evidence>
<dbReference type="SUPFAM" id="SSF103506">
    <property type="entry name" value="Mitochondrial carrier"/>
    <property type="match status" value="2"/>
</dbReference>
<dbReference type="GO" id="GO:0016020">
    <property type="term" value="C:membrane"/>
    <property type="evidence" value="ECO:0007669"/>
    <property type="project" value="UniProtKB-SubCell"/>
</dbReference>
<feature type="repeat" description="Solcar" evidence="7">
    <location>
        <begin position="522"/>
        <end position="608"/>
    </location>
</feature>
<dbReference type="InterPro" id="IPR023395">
    <property type="entry name" value="MCP_dom_sf"/>
</dbReference>
<dbReference type="InterPro" id="IPR018108">
    <property type="entry name" value="MCP_transmembrane"/>
</dbReference>
<accession>A0A7I8XQK0</accession>
<evidence type="ECO:0000256" key="3">
    <source>
        <dbReference type="ARBA" id="ARBA00022448"/>
    </source>
</evidence>